<dbReference type="AlphaFoldDB" id="A0A1J5NFB4"/>
<reference evidence="3 4" key="1">
    <citation type="submission" date="2015-09" db="EMBL/GenBank/DDBJ databases">
        <title>Genome of Desulfovibrio dechloracetivorans BerOc1, a mercury methylating strain isolated from highly hydrocarbons and metals contaminated coastal sediments.</title>
        <authorList>
            <person name="Goni Urriza M."/>
            <person name="Gassie C."/>
            <person name="Bouchez O."/>
            <person name="Klopp C."/>
            <person name="Ranchou-Peyruse A."/>
            <person name="Remy G."/>
        </authorList>
    </citation>
    <scope>NUCLEOTIDE SEQUENCE [LARGE SCALE GENOMIC DNA]</scope>
    <source>
        <strain evidence="3 4">BerOc1</strain>
    </source>
</reference>
<dbReference type="Gene3D" id="1.20.144.10">
    <property type="entry name" value="Phosphatidic acid phosphatase type 2/haloperoxidase"/>
    <property type="match status" value="1"/>
</dbReference>
<dbReference type="PANTHER" id="PTHR14969">
    <property type="entry name" value="SPHINGOSINE-1-PHOSPHATE PHOSPHOHYDROLASE"/>
    <property type="match status" value="1"/>
</dbReference>
<evidence type="ECO:0000259" key="2">
    <source>
        <dbReference type="SMART" id="SM00014"/>
    </source>
</evidence>
<name>A0A1J5NFB4_9BACT</name>
<dbReference type="EMBL" id="LKAQ01000001">
    <property type="protein sequence ID" value="OIQ51911.1"/>
    <property type="molecule type" value="Genomic_DNA"/>
</dbReference>
<dbReference type="EC" id="3.6.1.27" evidence="3"/>
<organism evidence="3 4">
    <name type="scientific">Pseudodesulfovibrio hydrargyri</name>
    <dbReference type="NCBI Taxonomy" id="2125990"/>
    <lineage>
        <taxon>Bacteria</taxon>
        <taxon>Pseudomonadati</taxon>
        <taxon>Thermodesulfobacteriota</taxon>
        <taxon>Desulfovibrionia</taxon>
        <taxon>Desulfovibrionales</taxon>
        <taxon>Desulfovibrionaceae</taxon>
    </lineage>
</organism>
<dbReference type="Proteomes" id="UP000181901">
    <property type="component" value="Unassembled WGS sequence"/>
</dbReference>
<proteinExistence type="predicted"/>
<dbReference type="GO" id="GO:0050380">
    <property type="term" value="F:undecaprenyl-diphosphatase activity"/>
    <property type="evidence" value="ECO:0007669"/>
    <property type="project" value="UniProtKB-EC"/>
</dbReference>
<dbReference type="InterPro" id="IPR036938">
    <property type="entry name" value="PAP2/HPO_sf"/>
</dbReference>
<dbReference type="SUPFAM" id="SSF48317">
    <property type="entry name" value="Acid phosphatase/Vanadium-dependent haloperoxidase"/>
    <property type="match status" value="1"/>
</dbReference>
<protein>
    <submittedName>
        <fullName evidence="3">Undecaprenyl-diphosphatase BcrC</fullName>
        <ecNumber evidence="3">3.6.1.27</ecNumber>
    </submittedName>
</protein>
<gene>
    <name evidence="3" type="primary">bcrC_1</name>
    <name evidence="3" type="ORF">BerOc1_00375</name>
</gene>
<evidence type="ECO:0000313" key="4">
    <source>
        <dbReference type="Proteomes" id="UP000181901"/>
    </source>
</evidence>
<accession>A0A1J5NFB4</accession>
<evidence type="ECO:0000313" key="3">
    <source>
        <dbReference type="EMBL" id="OIQ51911.1"/>
    </source>
</evidence>
<keyword evidence="1" id="KW-0472">Membrane</keyword>
<dbReference type="RefSeq" id="WP_071544025.1">
    <property type="nucleotide sequence ID" value="NZ_LKAQ01000001.1"/>
</dbReference>
<dbReference type="OrthoDB" id="9801622at2"/>
<dbReference type="InterPro" id="IPR000326">
    <property type="entry name" value="PAP2/HPO"/>
</dbReference>
<feature type="domain" description="Phosphatidic acid phosphatase type 2/haloperoxidase" evidence="2">
    <location>
        <begin position="61"/>
        <end position="182"/>
    </location>
</feature>
<comment type="caution">
    <text evidence="3">The sequence shown here is derived from an EMBL/GenBank/DDBJ whole genome shotgun (WGS) entry which is preliminary data.</text>
</comment>
<dbReference type="SMART" id="SM00014">
    <property type="entry name" value="acidPPc"/>
    <property type="match status" value="1"/>
</dbReference>
<keyword evidence="4" id="KW-1185">Reference proteome</keyword>
<feature type="transmembrane region" description="Helical" evidence="1">
    <location>
        <begin position="168"/>
        <end position="185"/>
    </location>
</feature>
<sequence length="198" mass="21958">MFFATPALDLQLFLLINQHWHSGLLDAIMPLFSSTAVLMAILAVAVVAAVLRGGKKQLILFLVLLAGMGVSDFTTKLAKDEIHRVRPLNAVAGTRYVENGEWRSRPGSFVRTKENGSSYPSAHSANTMALALLAMLLWPRLRAWPLLVPVLSGYSRVYLGKHFPTDVLAGWLWGVVVAGAVWLLWRELARRFPSLRPE</sequence>
<keyword evidence="1" id="KW-1133">Transmembrane helix</keyword>
<keyword evidence="3" id="KW-0378">Hydrolase</keyword>
<keyword evidence="1" id="KW-0812">Transmembrane</keyword>
<feature type="transmembrane region" description="Helical" evidence="1">
    <location>
        <begin position="58"/>
        <end position="78"/>
    </location>
</feature>
<evidence type="ECO:0000256" key="1">
    <source>
        <dbReference type="SAM" id="Phobius"/>
    </source>
</evidence>
<dbReference type="PANTHER" id="PTHR14969:SF13">
    <property type="entry name" value="AT30094P"/>
    <property type="match status" value="1"/>
</dbReference>
<dbReference type="Pfam" id="PF01569">
    <property type="entry name" value="PAP2"/>
    <property type="match status" value="1"/>
</dbReference>
<feature type="transmembrane region" description="Helical" evidence="1">
    <location>
        <begin position="27"/>
        <end position="51"/>
    </location>
</feature>